<dbReference type="Proteomes" id="UP000636458">
    <property type="component" value="Unassembled WGS sequence"/>
</dbReference>
<dbReference type="GO" id="GO:0016705">
    <property type="term" value="F:oxidoreductase activity, acting on paired donors, with incorporation or reduction of molecular oxygen"/>
    <property type="evidence" value="ECO:0007669"/>
    <property type="project" value="InterPro"/>
</dbReference>
<dbReference type="InterPro" id="IPR036661">
    <property type="entry name" value="Luciferase-like_sf"/>
</dbReference>
<evidence type="ECO:0000256" key="4">
    <source>
        <dbReference type="ARBA" id="ARBA00023033"/>
    </source>
</evidence>
<dbReference type="Pfam" id="PF00296">
    <property type="entry name" value="Bac_luciferase"/>
    <property type="match status" value="1"/>
</dbReference>
<dbReference type="EMBL" id="JAEPES010000004">
    <property type="protein sequence ID" value="MBK4348279.1"/>
    <property type="molecule type" value="Genomic_DNA"/>
</dbReference>
<sequence length="441" mass="48790">MTRLQHFGWFFGRGFGPQGWGRPDYLWNYRWQGPRIYQQSIRELEQAGLDLLIIEDALSLGSPETIDLRVRGAYGGPKHDPLMLTPYLFDATSHIGITPTINAGAYPPYLAARQFATLQHLSGHRFGINVVTDVKSARHFGIDEISHDAAYDRAEEWIDAVRGLWHSWDDGGLVENSDTWQFADGSKIGNFRHEGEYFRTEGSLNAIPFAAEEGDPIIVSPGGSGRGLAFAGRNSDVQLALTKLTVEGVKAYRKKIHDAAIEKGRRASDIKILFAFIPEIVSSEEEVARIVAASEHPSDAEVLRLLANQSSDLETDLTKLDLDRPLDLSVFGQHVSQGSIASLTGGAADALNVSLRELATRKARKGRIDDGSGFVGTAEQVADFIERLGEEADNDGFIFWGDLHPVTVHTYLDRLVPELRRRGILRSEFGNGGLRHNLNDF</sequence>
<reference evidence="8" key="1">
    <citation type="submission" date="2021-01" db="EMBL/GenBank/DDBJ databases">
        <title>Lacisediminihabitans sp. nov. strain G11-30, isolated from Antarctic Soil.</title>
        <authorList>
            <person name="Li J."/>
        </authorList>
    </citation>
    <scope>NUCLEOTIDE SEQUENCE</scope>
    <source>
        <strain evidence="8">G11-30</strain>
    </source>
</reference>
<proteinExistence type="inferred from homology"/>
<keyword evidence="4" id="KW-0503">Monooxygenase</keyword>
<feature type="binding site" evidence="6">
    <location>
        <position position="151"/>
    </location>
    <ligand>
        <name>FMN</name>
        <dbReference type="ChEBI" id="CHEBI:58210"/>
    </ligand>
</feature>
<dbReference type="AlphaFoldDB" id="A0A934SMY3"/>
<dbReference type="SUPFAM" id="SSF51679">
    <property type="entry name" value="Bacterial luciferase-like"/>
    <property type="match status" value="1"/>
</dbReference>
<comment type="similarity">
    <text evidence="5">Belongs to the NtaA/SnaA/DszA monooxygenase family.</text>
</comment>
<dbReference type="GO" id="GO:0004497">
    <property type="term" value="F:monooxygenase activity"/>
    <property type="evidence" value="ECO:0007669"/>
    <property type="project" value="UniProtKB-KW"/>
</dbReference>
<keyword evidence="3" id="KW-0560">Oxidoreductase</keyword>
<dbReference type="PANTHER" id="PTHR30011:SF16">
    <property type="entry name" value="C2H2 FINGER DOMAIN TRANSCRIPTION FACTOR (EUROFUNG)-RELATED"/>
    <property type="match status" value="1"/>
</dbReference>
<feature type="binding site" evidence="6">
    <location>
        <position position="224"/>
    </location>
    <ligand>
        <name>FMN</name>
        <dbReference type="ChEBI" id="CHEBI:58210"/>
    </ligand>
</feature>
<evidence type="ECO:0000256" key="6">
    <source>
        <dbReference type="PIRSR" id="PIRSR000337-1"/>
    </source>
</evidence>
<evidence type="ECO:0000259" key="7">
    <source>
        <dbReference type="Pfam" id="PF00296"/>
    </source>
</evidence>
<evidence type="ECO:0000256" key="1">
    <source>
        <dbReference type="ARBA" id="ARBA00022630"/>
    </source>
</evidence>
<accession>A0A934SMY3</accession>
<keyword evidence="1 6" id="KW-0285">Flavoprotein</keyword>
<evidence type="ECO:0000313" key="9">
    <source>
        <dbReference type="Proteomes" id="UP000636458"/>
    </source>
</evidence>
<dbReference type="RefSeq" id="WP_200556500.1">
    <property type="nucleotide sequence ID" value="NZ_JAEPES010000004.1"/>
</dbReference>
<name>A0A934SMY3_9MICO</name>
<feature type="domain" description="Luciferase-like" evidence="7">
    <location>
        <begin position="39"/>
        <end position="387"/>
    </location>
</feature>
<protein>
    <submittedName>
        <fullName evidence="8">LLM class flavin-dependent oxidoreductase</fullName>
    </submittedName>
</protein>
<feature type="binding site" evidence="6">
    <location>
        <position position="56"/>
    </location>
    <ligand>
        <name>FMN</name>
        <dbReference type="ChEBI" id="CHEBI:58210"/>
    </ligand>
</feature>
<dbReference type="InterPro" id="IPR011251">
    <property type="entry name" value="Luciferase-like_dom"/>
</dbReference>
<dbReference type="InterPro" id="IPR016215">
    <property type="entry name" value="NTA_MOA"/>
</dbReference>
<evidence type="ECO:0000256" key="3">
    <source>
        <dbReference type="ARBA" id="ARBA00023002"/>
    </source>
</evidence>
<comment type="caution">
    <text evidence="8">The sequence shown here is derived from an EMBL/GenBank/DDBJ whole genome shotgun (WGS) entry which is preliminary data.</text>
</comment>
<keyword evidence="9" id="KW-1185">Reference proteome</keyword>
<evidence type="ECO:0000313" key="8">
    <source>
        <dbReference type="EMBL" id="MBK4348279.1"/>
    </source>
</evidence>
<dbReference type="Gene3D" id="3.20.20.30">
    <property type="entry name" value="Luciferase-like domain"/>
    <property type="match status" value="1"/>
</dbReference>
<feature type="binding site" evidence="6">
    <location>
        <position position="147"/>
    </location>
    <ligand>
        <name>FMN</name>
        <dbReference type="ChEBI" id="CHEBI:58210"/>
    </ligand>
</feature>
<dbReference type="PANTHER" id="PTHR30011">
    <property type="entry name" value="ALKANESULFONATE MONOOXYGENASE-RELATED"/>
    <property type="match status" value="1"/>
</dbReference>
<evidence type="ECO:0000256" key="5">
    <source>
        <dbReference type="ARBA" id="ARBA00033748"/>
    </source>
</evidence>
<organism evidence="8 9">
    <name type="scientific">Lacisediminihabitans changchengi</name>
    <dbReference type="NCBI Taxonomy" id="2787634"/>
    <lineage>
        <taxon>Bacteria</taxon>
        <taxon>Bacillati</taxon>
        <taxon>Actinomycetota</taxon>
        <taxon>Actinomycetes</taxon>
        <taxon>Micrococcales</taxon>
        <taxon>Microbacteriaceae</taxon>
        <taxon>Lacisediminihabitans</taxon>
    </lineage>
</organism>
<gene>
    <name evidence="8" type="ORF">IV501_11600</name>
</gene>
<feature type="binding site" evidence="6">
    <location>
        <position position="100"/>
    </location>
    <ligand>
        <name>FMN</name>
        <dbReference type="ChEBI" id="CHEBI:58210"/>
    </ligand>
</feature>
<dbReference type="InterPro" id="IPR051260">
    <property type="entry name" value="Diverse_substr_monoxygenases"/>
</dbReference>
<dbReference type="PIRSF" id="PIRSF000337">
    <property type="entry name" value="NTA_MOA"/>
    <property type="match status" value="1"/>
</dbReference>
<evidence type="ECO:0000256" key="2">
    <source>
        <dbReference type="ARBA" id="ARBA00022643"/>
    </source>
</evidence>
<keyword evidence="2 6" id="KW-0288">FMN</keyword>